<sequence>MKTPWLVDTYTPNCNKKLWLVGVLRSVRRTKTNILAKAKAVVFI</sequence>
<protein>
    <submittedName>
        <fullName evidence="1">Uncharacterized protein</fullName>
    </submittedName>
</protein>
<evidence type="ECO:0000313" key="1">
    <source>
        <dbReference type="EMBL" id="RHN49110.1"/>
    </source>
</evidence>
<gene>
    <name evidence="1" type="ORF">MtrunA17_Chr7g0270981</name>
</gene>
<dbReference type="EMBL" id="PSQE01000007">
    <property type="protein sequence ID" value="RHN49110.1"/>
    <property type="molecule type" value="Genomic_DNA"/>
</dbReference>
<organism evidence="1">
    <name type="scientific">Medicago truncatula</name>
    <name type="common">Barrel medic</name>
    <name type="synonym">Medicago tribuloides</name>
    <dbReference type="NCBI Taxonomy" id="3880"/>
    <lineage>
        <taxon>Eukaryota</taxon>
        <taxon>Viridiplantae</taxon>
        <taxon>Streptophyta</taxon>
        <taxon>Embryophyta</taxon>
        <taxon>Tracheophyta</taxon>
        <taxon>Spermatophyta</taxon>
        <taxon>Magnoliopsida</taxon>
        <taxon>eudicotyledons</taxon>
        <taxon>Gunneridae</taxon>
        <taxon>Pentapetalae</taxon>
        <taxon>rosids</taxon>
        <taxon>fabids</taxon>
        <taxon>Fabales</taxon>
        <taxon>Fabaceae</taxon>
        <taxon>Papilionoideae</taxon>
        <taxon>50 kb inversion clade</taxon>
        <taxon>NPAAA clade</taxon>
        <taxon>Hologalegina</taxon>
        <taxon>IRL clade</taxon>
        <taxon>Trifolieae</taxon>
        <taxon>Medicago</taxon>
    </lineage>
</organism>
<dbReference type="AlphaFoldDB" id="A0A396H783"/>
<comment type="caution">
    <text evidence="1">The sequence shown here is derived from an EMBL/GenBank/DDBJ whole genome shotgun (WGS) entry which is preliminary data.</text>
</comment>
<dbReference type="Gramene" id="rna43904">
    <property type="protein sequence ID" value="RHN49110.1"/>
    <property type="gene ID" value="gene43904"/>
</dbReference>
<name>A0A396H783_MEDTR</name>
<accession>A0A396H783</accession>
<reference evidence="1" key="1">
    <citation type="journal article" date="2018" name="Nat. Plants">
        <title>Whole-genome landscape of Medicago truncatula symbiotic genes.</title>
        <authorList>
            <person name="Pecrix Y."/>
            <person name="Gamas P."/>
            <person name="Carrere S."/>
        </authorList>
    </citation>
    <scope>NUCLEOTIDE SEQUENCE</scope>
    <source>
        <tissue evidence="1">Leaves</tissue>
    </source>
</reference>
<proteinExistence type="predicted"/>
<dbReference type="Proteomes" id="UP000265566">
    <property type="component" value="Chromosome 7"/>
</dbReference>